<keyword evidence="3" id="KW-1185">Reference proteome</keyword>
<organism evidence="2 3">
    <name type="scientific">Ganoderma sinense ZZ0214-1</name>
    <dbReference type="NCBI Taxonomy" id="1077348"/>
    <lineage>
        <taxon>Eukaryota</taxon>
        <taxon>Fungi</taxon>
        <taxon>Dikarya</taxon>
        <taxon>Basidiomycota</taxon>
        <taxon>Agaricomycotina</taxon>
        <taxon>Agaricomycetes</taxon>
        <taxon>Polyporales</taxon>
        <taxon>Polyporaceae</taxon>
        <taxon>Ganoderma</taxon>
    </lineage>
</organism>
<dbReference type="AlphaFoldDB" id="A0A2G8RQ76"/>
<proteinExistence type="predicted"/>
<evidence type="ECO:0000313" key="3">
    <source>
        <dbReference type="Proteomes" id="UP000230002"/>
    </source>
</evidence>
<gene>
    <name evidence="2" type="ORF">GSI_14969</name>
</gene>
<dbReference type="Proteomes" id="UP000230002">
    <property type="component" value="Unassembled WGS sequence"/>
</dbReference>
<comment type="caution">
    <text evidence="2">The sequence shown here is derived from an EMBL/GenBank/DDBJ whole genome shotgun (WGS) entry which is preliminary data.</text>
</comment>
<evidence type="ECO:0000313" key="2">
    <source>
        <dbReference type="EMBL" id="PIL23656.1"/>
    </source>
</evidence>
<evidence type="ECO:0000256" key="1">
    <source>
        <dbReference type="SAM" id="MobiDB-lite"/>
    </source>
</evidence>
<feature type="region of interest" description="Disordered" evidence="1">
    <location>
        <begin position="64"/>
        <end position="109"/>
    </location>
</feature>
<sequence length="137" mass="13664">MSPLTASSEGKVGCSCEKSIASSCSNDGLVRMLSIAEGSVSSCGRHIVASAAAGSWSSCSCVESQSSPSEGVSIGLEGGRGDDGGKPTERHFDVKSRPSDGLASESMSHSPSLLAIGIESKGMSRSSDSGSACSLLS</sequence>
<feature type="compositionally biased region" description="Basic and acidic residues" evidence="1">
    <location>
        <begin position="79"/>
        <end position="98"/>
    </location>
</feature>
<reference evidence="2 3" key="1">
    <citation type="journal article" date="2015" name="Sci. Rep.">
        <title>Chromosome-level genome map provides insights into diverse defense mechanisms in the medicinal fungus Ganoderma sinense.</title>
        <authorList>
            <person name="Zhu Y."/>
            <person name="Xu J."/>
            <person name="Sun C."/>
            <person name="Zhou S."/>
            <person name="Xu H."/>
            <person name="Nelson D.R."/>
            <person name="Qian J."/>
            <person name="Song J."/>
            <person name="Luo H."/>
            <person name="Xiang L."/>
            <person name="Li Y."/>
            <person name="Xu Z."/>
            <person name="Ji A."/>
            <person name="Wang L."/>
            <person name="Lu S."/>
            <person name="Hayward A."/>
            <person name="Sun W."/>
            <person name="Li X."/>
            <person name="Schwartz D.C."/>
            <person name="Wang Y."/>
            <person name="Chen S."/>
        </authorList>
    </citation>
    <scope>NUCLEOTIDE SEQUENCE [LARGE SCALE GENOMIC DNA]</scope>
    <source>
        <strain evidence="2 3">ZZ0214-1</strain>
    </source>
</reference>
<accession>A0A2G8RQ76</accession>
<name>A0A2G8RQ76_9APHY</name>
<dbReference type="EMBL" id="AYKW01000068">
    <property type="protein sequence ID" value="PIL23656.1"/>
    <property type="molecule type" value="Genomic_DNA"/>
</dbReference>
<protein>
    <submittedName>
        <fullName evidence="2">Uncharacterized protein</fullName>
    </submittedName>
</protein>